<feature type="compositionally biased region" description="Basic and acidic residues" evidence="1">
    <location>
        <begin position="67"/>
        <end position="78"/>
    </location>
</feature>
<accession>A0A645DYR2</accession>
<comment type="caution">
    <text evidence="2">The sequence shown here is derived from an EMBL/GenBank/DDBJ whole genome shotgun (WGS) entry which is preliminary data.</text>
</comment>
<dbReference type="AlphaFoldDB" id="A0A645DYR2"/>
<evidence type="ECO:0000313" key="2">
    <source>
        <dbReference type="EMBL" id="MPM94465.1"/>
    </source>
</evidence>
<reference evidence="2" key="1">
    <citation type="submission" date="2019-08" db="EMBL/GenBank/DDBJ databases">
        <authorList>
            <person name="Kucharzyk K."/>
            <person name="Murdoch R.W."/>
            <person name="Higgins S."/>
            <person name="Loffler F."/>
        </authorList>
    </citation>
    <scope>NUCLEOTIDE SEQUENCE</scope>
</reference>
<protein>
    <submittedName>
        <fullName evidence="2">Uncharacterized protein</fullName>
    </submittedName>
</protein>
<proteinExistence type="predicted"/>
<name>A0A645DYR2_9ZZZZ</name>
<evidence type="ECO:0000256" key="1">
    <source>
        <dbReference type="SAM" id="MobiDB-lite"/>
    </source>
</evidence>
<organism evidence="2">
    <name type="scientific">bioreactor metagenome</name>
    <dbReference type="NCBI Taxonomy" id="1076179"/>
    <lineage>
        <taxon>unclassified sequences</taxon>
        <taxon>metagenomes</taxon>
        <taxon>ecological metagenomes</taxon>
    </lineage>
</organism>
<feature type="region of interest" description="Disordered" evidence="1">
    <location>
        <begin position="36"/>
        <end position="133"/>
    </location>
</feature>
<sequence length="133" mass="15135">MIALRVDPEIERNFVQRLPGFQLGPLGVLIGKIDRRDDRPRRVLPGRHIQQPVVMQPGRNRQQRRGNRPDHDQRENAGRGRPFQCGEEFLRIETPPRNDQSFALKLAPGAEPIPEISQGFDHSFSPPPSPVPL</sequence>
<dbReference type="EMBL" id="VSSQ01041093">
    <property type="protein sequence ID" value="MPM94465.1"/>
    <property type="molecule type" value="Genomic_DNA"/>
</dbReference>
<gene>
    <name evidence="2" type="ORF">SDC9_141611</name>
</gene>